<dbReference type="RefSeq" id="WP_036595728.1">
    <property type="nucleotide sequence ID" value="NZ_CP076607.1"/>
</dbReference>
<sequence length="233" mass="27749">MAIKLEKRFRLADVINKNNKYHLWITSVGVARQDLYFVNNQIARLIDTTERENFIYYAKMSIGHVNESLGLLKKAREKYQIIWNEFLKIKGFKDNYDELLELCEGESKGSFYRDVLFNARNNIFHYNKGNWIDQSKEYDFESTEKVLQSMYDENFYTGYKLGVMSGEHDFYFAEEIQINWLFELGKQYELSESELLYKISLITAKVMNILSLILYEFFARSSNLTSGFNIRYK</sequence>
<reference evidence="1 4" key="2">
    <citation type="submission" date="2021-06" db="EMBL/GenBank/DDBJ databases">
        <title>Whole genome sequence of Paenibacillus sophorae DSM23020 for comparative genomics.</title>
        <authorList>
            <person name="Kim M.-J."/>
            <person name="Lee G."/>
            <person name="Shin J.-H."/>
        </authorList>
    </citation>
    <scope>NUCLEOTIDE SEQUENCE [LARGE SCALE GENOMIC DNA]</scope>
    <source>
        <strain evidence="1 4">DSM 23020</strain>
    </source>
</reference>
<organism evidence="2 3">
    <name type="scientific">Paenibacillus sophorae</name>
    <dbReference type="NCBI Taxonomy" id="1333845"/>
    <lineage>
        <taxon>Bacteria</taxon>
        <taxon>Bacillati</taxon>
        <taxon>Bacillota</taxon>
        <taxon>Bacilli</taxon>
        <taxon>Bacillales</taxon>
        <taxon>Paenibacillaceae</taxon>
        <taxon>Paenibacillus</taxon>
    </lineage>
</organism>
<protein>
    <submittedName>
        <fullName evidence="2">Uncharacterized protein</fullName>
    </submittedName>
</protein>
<dbReference type="Proteomes" id="UP000683429">
    <property type="component" value="Chromosome"/>
</dbReference>
<accession>A0A1H8L9A3</accession>
<dbReference type="AlphaFoldDB" id="A0A1H8L9A3"/>
<gene>
    <name evidence="1" type="ORF">KP014_09590</name>
    <name evidence="2" type="ORF">SAMN04487895_104242</name>
</gene>
<evidence type="ECO:0000313" key="1">
    <source>
        <dbReference type="EMBL" id="QWU17374.1"/>
    </source>
</evidence>
<dbReference type="EMBL" id="CP076607">
    <property type="protein sequence ID" value="QWU17374.1"/>
    <property type="molecule type" value="Genomic_DNA"/>
</dbReference>
<proteinExistence type="predicted"/>
<name>A0A1H8L9A3_9BACL</name>
<evidence type="ECO:0000313" key="2">
    <source>
        <dbReference type="EMBL" id="SEO01760.1"/>
    </source>
</evidence>
<dbReference type="EMBL" id="FODH01000004">
    <property type="protein sequence ID" value="SEO01760.1"/>
    <property type="molecule type" value="Genomic_DNA"/>
</dbReference>
<keyword evidence="4" id="KW-1185">Reference proteome</keyword>
<evidence type="ECO:0000313" key="4">
    <source>
        <dbReference type="Proteomes" id="UP000683429"/>
    </source>
</evidence>
<evidence type="ECO:0000313" key="3">
    <source>
        <dbReference type="Proteomes" id="UP000198809"/>
    </source>
</evidence>
<reference evidence="2 3" key="1">
    <citation type="submission" date="2016-10" db="EMBL/GenBank/DDBJ databases">
        <authorList>
            <person name="de Groot N.N."/>
        </authorList>
    </citation>
    <scope>NUCLEOTIDE SEQUENCE [LARGE SCALE GENOMIC DNA]</scope>
    <source>
        <strain evidence="2 3">CGMCC 1.10238</strain>
    </source>
</reference>
<dbReference type="Proteomes" id="UP000198809">
    <property type="component" value="Unassembled WGS sequence"/>
</dbReference>